<dbReference type="Proteomes" id="UP000030750">
    <property type="component" value="Unassembled WGS sequence"/>
</dbReference>
<accession>U6LQM7</accession>
<feature type="compositionally biased region" description="Low complexity" evidence="1">
    <location>
        <begin position="327"/>
        <end position="336"/>
    </location>
</feature>
<protein>
    <recommendedName>
        <fullName evidence="5">Chromosome III, complete sequence, related</fullName>
    </recommendedName>
</protein>
<organism evidence="3 4">
    <name type="scientific">Eimeria brunetti</name>
    <dbReference type="NCBI Taxonomy" id="51314"/>
    <lineage>
        <taxon>Eukaryota</taxon>
        <taxon>Sar</taxon>
        <taxon>Alveolata</taxon>
        <taxon>Apicomplexa</taxon>
        <taxon>Conoidasida</taxon>
        <taxon>Coccidia</taxon>
        <taxon>Eucoccidiorida</taxon>
        <taxon>Eimeriorina</taxon>
        <taxon>Eimeriidae</taxon>
        <taxon>Eimeria</taxon>
    </lineage>
</organism>
<keyword evidence="2" id="KW-0472">Membrane</keyword>
<keyword evidence="4" id="KW-1185">Reference proteome</keyword>
<feature type="region of interest" description="Disordered" evidence="1">
    <location>
        <begin position="327"/>
        <end position="352"/>
    </location>
</feature>
<feature type="transmembrane region" description="Helical" evidence="2">
    <location>
        <begin position="945"/>
        <end position="965"/>
    </location>
</feature>
<reference evidence="3" key="1">
    <citation type="submission" date="2013-10" db="EMBL/GenBank/DDBJ databases">
        <title>Genomic analysis of the causative agents of coccidiosis in chickens.</title>
        <authorList>
            <person name="Reid A.J."/>
            <person name="Blake D."/>
            <person name="Billington K."/>
            <person name="Browne H."/>
            <person name="Dunn M."/>
            <person name="Hung S."/>
            <person name="Kawahara F."/>
            <person name="Miranda-Saavedra D."/>
            <person name="Mourier T."/>
            <person name="Nagra H."/>
            <person name="Otto T.D."/>
            <person name="Rawlings N."/>
            <person name="Sanchez A."/>
            <person name="Sanders M."/>
            <person name="Subramaniam C."/>
            <person name="Tay Y."/>
            <person name="Dear P."/>
            <person name="Doerig C."/>
            <person name="Gruber A."/>
            <person name="Parkinson J."/>
            <person name="Shirley M."/>
            <person name="Wan K.L."/>
            <person name="Berriman M."/>
            <person name="Tomley F."/>
            <person name="Pain A."/>
        </authorList>
    </citation>
    <scope>NUCLEOTIDE SEQUENCE [LARGE SCALE GENOMIC DNA]</scope>
    <source>
        <strain evidence="3">Houghton</strain>
    </source>
</reference>
<evidence type="ECO:0000256" key="2">
    <source>
        <dbReference type="SAM" id="Phobius"/>
    </source>
</evidence>
<name>U6LQM7_9EIME</name>
<sequence>MKLFRMKSLVAGGAIALAFASAKEGKSRLAGNRSPPRGNADGFQNELKIYLLNTPLRPSIGLDLMEPSSAATAESNKQVLLDVLGDAEMLEALERAKRQTCTQLQSTTCPEHWKTISCDTINMTELRRILIQADSQINSAEGASAACPDALRHGLILFDILVISDPLKVFQRNPSAGTRHALNNLFSTLNMASMGGVKQDQQQSTEAATPTMSSHINAEQFIEIKSLLVGYPRITCDLMLQAAFALHLAEMYAIERMNNLQQVLPPQGLESSLPLELYAGGRINLQRLCAGFRAPHGGAVLLDTPCSYDDTVLASLQASAEKSSAAATEETSLLESVPIEQEQRNAPSRRAGRNAESDFLLLQLRGGNRQAIAHLLGNDNGPWSALCRKVVKKLGSKAASANEESNLCSSTWRKDVWDKRLHCQSKLVTLQCAALESFFGVLDNDGADNIFRNFAALVSERATSVLFSRWLPLTVRRLMKKYLGRKYSRRHFRFLSSKLPYGFYMKLRSCIEVLVHPSVFVHLNQLAFTGSELSGARSRAGGLSERLDSVIAETATEGLPQRLKKKLQAGESASMTDYSGINFAHVHPPKPKTWQEYLKLELESSLTNWLMQPSSRDRIEHECRGGRGSNIVAVFRDSLDLLRSSDAENLTLIGKVVSPSETSVGKPLRLKSLFNKLLRLPTYKTQHHSFVAINVQIPEALKLVRTLVEVFTQNQGVFENQEVFMTAVVDLFAHFEAKNTVTSGGPLGVPRSVLVPPLHRYYASLPKADRLKHLKDSAMQHFFRHIWTLIFSVSANNILNAGSLDGLEKTFSDEAWQVSINDPFQASDIVLELIHRKSFTWLGMFLHAQSVYFGLMIQQWIQKRTEDRVREIISWLSLGLFFASSLVQVTEGVTQVANTGNETGQASMTTGCPPIGLCMDDNGNAFVGNPTGSPALTALQAVMKAGIMASIAVLAGPLIALYNIAVSQFRILSRLEMALGNTCKQLVSKLSKSKAVTNIKELFATKQDKKKLREAAAAKKAASLGDEVEQSLTAFFQEHEQQRCQR</sequence>
<dbReference type="OrthoDB" id="346922at2759"/>
<evidence type="ECO:0008006" key="5">
    <source>
        <dbReference type="Google" id="ProtNLM"/>
    </source>
</evidence>
<keyword evidence="2" id="KW-0812">Transmembrane</keyword>
<evidence type="ECO:0000313" key="3">
    <source>
        <dbReference type="EMBL" id="CDJ50105.1"/>
    </source>
</evidence>
<evidence type="ECO:0000256" key="1">
    <source>
        <dbReference type="SAM" id="MobiDB-lite"/>
    </source>
</evidence>
<dbReference type="EMBL" id="HG712048">
    <property type="protein sequence ID" value="CDJ50105.1"/>
    <property type="molecule type" value="Genomic_DNA"/>
</dbReference>
<gene>
    <name evidence="3" type="ORF">EBH_0076230</name>
</gene>
<evidence type="ECO:0000313" key="4">
    <source>
        <dbReference type="Proteomes" id="UP000030750"/>
    </source>
</evidence>
<reference evidence="3" key="2">
    <citation type="submission" date="2013-10" db="EMBL/GenBank/DDBJ databases">
        <authorList>
            <person name="Aslett M."/>
        </authorList>
    </citation>
    <scope>NUCLEOTIDE SEQUENCE [LARGE SCALE GENOMIC DNA]</scope>
    <source>
        <strain evidence="3">Houghton</strain>
    </source>
</reference>
<proteinExistence type="predicted"/>
<dbReference type="AlphaFoldDB" id="U6LQM7"/>
<keyword evidence="2" id="KW-1133">Transmembrane helix</keyword>
<dbReference type="VEuPathDB" id="ToxoDB:EBH_0076230"/>